<dbReference type="InterPro" id="IPR013783">
    <property type="entry name" value="Ig-like_fold"/>
</dbReference>
<dbReference type="Pfam" id="PF17967">
    <property type="entry name" value="Pullulanase_N2"/>
    <property type="match status" value="1"/>
</dbReference>
<dbReference type="InterPro" id="IPR013780">
    <property type="entry name" value="Glyco_hydro_b"/>
</dbReference>
<dbReference type="STRING" id="317619.GCA_000332315_02956"/>
<dbReference type="InterPro" id="IPR017853">
    <property type="entry name" value="GH"/>
</dbReference>
<dbReference type="NCBIfam" id="TIGR02103">
    <property type="entry name" value="pullul_strch"/>
    <property type="match status" value="1"/>
</dbReference>
<dbReference type="AlphaFoldDB" id="A0A0M2PTT2"/>
<dbReference type="InterPro" id="IPR011839">
    <property type="entry name" value="Pullul_strch"/>
</dbReference>
<protein>
    <submittedName>
        <fullName evidence="5">Alpha-1,6-glucosidase</fullName>
    </submittedName>
</protein>
<comment type="caution">
    <text evidence="5">The sequence shown here is derived from an EMBL/GenBank/DDBJ whole genome shotgun (WGS) entry which is preliminary data.</text>
</comment>
<keyword evidence="6" id="KW-1185">Reference proteome</keyword>
<accession>A0A0M2PTT2</accession>
<dbReference type="InterPro" id="IPR040671">
    <property type="entry name" value="Pullulanase_N2"/>
</dbReference>
<reference evidence="5" key="1">
    <citation type="submission" date="2012-04" db="EMBL/GenBank/DDBJ databases">
        <authorList>
            <person name="Borisov I.G."/>
            <person name="Ivanikova N.V."/>
            <person name="Pinevich A.V."/>
        </authorList>
    </citation>
    <scope>NUCLEOTIDE SEQUENCE [LARGE SCALE GENOMIC DNA]</scope>
    <source>
        <strain evidence="5">CALU 1027</strain>
    </source>
</reference>
<dbReference type="CDD" id="cd11341">
    <property type="entry name" value="AmyAc_Pullulanase_LD-like"/>
    <property type="match status" value="1"/>
</dbReference>
<evidence type="ECO:0000259" key="2">
    <source>
        <dbReference type="Pfam" id="PF02922"/>
    </source>
</evidence>
<dbReference type="Gene3D" id="3.20.20.80">
    <property type="entry name" value="Glycosidases"/>
    <property type="match status" value="1"/>
</dbReference>
<dbReference type="InterPro" id="IPR024561">
    <property type="entry name" value="Pullul_strch_C"/>
</dbReference>
<dbReference type="Gene3D" id="2.60.40.10">
    <property type="entry name" value="Immunoglobulins"/>
    <property type="match status" value="1"/>
</dbReference>
<dbReference type="RefSeq" id="WP_017713226.1">
    <property type="nucleotide sequence ID" value="NZ_KB235939.1"/>
</dbReference>
<dbReference type="InterPro" id="IPR004193">
    <property type="entry name" value="Glyco_hydro_13_N"/>
</dbReference>
<dbReference type="Gene3D" id="2.60.40.1180">
    <property type="entry name" value="Golgi alpha-mannosidase II"/>
    <property type="match status" value="1"/>
</dbReference>
<proteinExistence type="inferred from homology"/>
<dbReference type="EMBL" id="AJTX02000010">
    <property type="protein sequence ID" value="KKI98083.1"/>
    <property type="molecule type" value="Genomic_DNA"/>
</dbReference>
<evidence type="ECO:0000313" key="6">
    <source>
        <dbReference type="Proteomes" id="UP000034681"/>
    </source>
</evidence>
<comment type="similarity">
    <text evidence="1">Belongs to the glycosyl hydrolase 13 family.</text>
</comment>
<feature type="domain" description="Alpha-1,6-glucosidases pullulanase-type C-terminal" evidence="3">
    <location>
        <begin position="878"/>
        <end position="1042"/>
    </location>
</feature>
<evidence type="ECO:0000259" key="3">
    <source>
        <dbReference type="Pfam" id="PF11852"/>
    </source>
</evidence>
<evidence type="ECO:0000256" key="1">
    <source>
        <dbReference type="ARBA" id="ARBA00008061"/>
    </source>
</evidence>
<name>A0A0M2PTT2_PROHO</name>
<dbReference type="eggNOG" id="COG1523">
    <property type="taxonomic scope" value="Bacteria"/>
</dbReference>
<dbReference type="OrthoDB" id="9761875at2"/>
<feature type="domain" description="Pullulanase N2" evidence="4">
    <location>
        <begin position="171"/>
        <end position="279"/>
    </location>
</feature>
<feature type="domain" description="Glycoside hydrolase family 13 N-terminal" evidence="2">
    <location>
        <begin position="287"/>
        <end position="373"/>
    </location>
</feature>
<gene>
    <name evidence="5" type="ORF">PROH_20370</name>
</gene>
<dbReference type="PANTHER" id="PTHR43002">
    <property type="entry name" value="GLYCOGEN DEBRANCHING ENZYME"/>
    <property type="match status" value="1"/>
</dbReference>
<evidence type="ECO:0000313" key="5">
    <source>
        <dbReference type="EMBL" id="KKI98083.1"/>
    </source>
</evidence>
<sequence length="1051" mass="118034">MKPLSPSQTYPTLIRLVSLSLLTLVFWGWVMASGLAADTASQGNLRWVGSMFPTGRSSTTVGVNQSFRVFTQVYQREGTEATGQGDNLDCALLWSEVDQFGGIWKATVTTAMVYSGDIGNNDEYQGDIAAYTGLYEFTTRCTDRLSGDQVWQQDGNGQLVVSPLVGRTLDHRALWVEQSRIAWNSPGGHSYELHYNRDGNLVIPVTSGLGLPLRFDRTLDRDTYDKFPNVAGYDAWYLSSTYWDQIPSILQGEVAVASYDRFGKLVDATALQLQGVLDDLYTYHGELGVIYNDNVPTLRLWSPTAQSVKLWRFADANPVTKPIIEPLKFNAKTGVWEITGDPSWDGQYYLYAVKVYVPYTGDIENNLVTDPYAVNLSENSRRSQILDLYNDPSLKPVGWDNVLKPQLIDPEDISIYEVHVRDFSRDDQTVDPRDRGKFTAFTYTGQPDQPALSNGMNHLKNLAQAGLTHIHLLPAFDFASVDENAQARIDPKPNNLGSFRPDSVDQQALVGATRGNDSFNWGYDPYHYGVPEGSYATQKNDGTRILEFRKMVQSLNQTGLRVVMDMVYNHTFANGLYTQAVLDKVVPGYYHRYDNYGIPQSASCCADTASEFSMMEKLMIDTLRRWAVAYKVDGFRFDLMNFHTVDNMVRVKESLAALKPETDGVDGSQIYLYGEGWDFGSAKDKGLYYAKQYNMGGTGIGTFNDKIRDSIHGGYSQNLTDIHRQGFINGQAYDWNGFFYDQRFRSDLRHSMDRLRVGLAGSLRDYVILDQNNNWISGQQLNGTGYALDPQETVNYVSKHDNETLYDLNLHKLPSGQNGMANTTMADRVRVQNLALSLIGFSQGVPFFHLGSDMLRSKSLDRNSYDSGDWFNRVDFTYQDNNFGIGLPPAWDNQNLWSEMAPLLRNPSLKPKPADILDAVTHLQDVLKIRNSSKLFRLTNAEDIKKRIKFYNTGSNQIDALIAMAISDTVGADLDPEHDRIVVLFNADKFEKYVTIPEFQNTTMVLHPVQVASDDTLLKTATFNGQNGEFKVPPRTAAVFVQPQLSPGVTP</sequence>
<dbReference type="Proteomes" id="UP000034681">
    <property type="component" value="Unassembled WGS sequence"/>
</dbReference>
<dbReference type="Pfam" id="PF02922">
    <property type="entry name" value="CBM_48"/>
    <property type="match status" value="1"/>
</dbReference>
<organism evidence="5 6">
    <name type="scientific">Prochlorothrix hollandica PCC 9006 = CALU 1027</name>
    <dbReference type="NCBI Taxonomy" id="317619"/>
    <lineage>
        <taxon>Bacteria</taxon>
        <taxon>Bacillati</taxon>
        <taxon>Cyanobacteriota</taxon>
        <taxon>Cyanophyceae</taxon>
        <taxon>Prochlorotrichales</taxon>
        <taxon>Prochlorotrichaceae</taxon>
        <taxon>Prochlorothrix</taxon>
    </lineage>
</organism>
<dbReference type="CDD" id="cd02860">
    <property type="entry name" value="E_set_Pullulanase"/>
    <property type="match status" value="1"/>
</dbReference>
<evidence type="ECO:0000259" key="4">
    <source>
        <dbReference type="Pfam" id="PF17967"/>
    </source>
</evidence>
<dbReference type="SUPFAM" id="SSF81296">
    <property type="entry name" value="E set domains"/>
    <property type="match status" value="2"/>
</dbReference>
<dbReference type="Pfam" id="PF11852">
    <property type="entry name" value="Pullul_strch_C"/>
    <property type="match status" value="1"/>
</dbReference>
<dbReference type="Gene3D" id="2.60.40.1130">
    <property type="entry name" value="Rab geranylgeranyltransferase alpha-subunit, insert domain"/>
    <property type="match status" value="1"/>
</dbReference>
<dbReference type="GO" id="GO:0005975">
    <property type="term" value="P:carbohydrate metabolic process"/>
    <property type="evidence" value="ECO:0007669"/>
    <property type="project" value="InterPro"/>
</dbReference>
<dbReference type="SUPFAM" id="SSF51011">
    <property type="entry name" value="Glycosyl hydrolase domain"/>
    <property type="match status" value="1"/>
</dbReference>
<dbReference type="InterPro" id="IPR014756">
    <property type="entry name" value="Ig_E-set"/>
</dbReference>
<dbReference type="SUPFAM" id="SSF51445">
    <property type="entry name" value="(Trans)glycosidases"/>
    <property type="match status" value="1"/>
</dbReference>
<dbReference type="GO" id="GO:0051060">
    <property type="term" value="F:pullulanase activity"/>
    <property type="evidence" value="ECO:0007669"/>
    <property type="project" value="InterPro"/>
</dbReference>